<dbReference type="InterPro" id="IPR019510">
    <property type="entry name" value="AKAP7-like_phosphoesterase"/>
</dbReference>
<accession>A0A8T1MFY7</accession>
<name>A0A8T1MFY7_CLOSI</name>
<dbReference type="Pfam" id="PF10469">
    <property type="entry name" value="AKAP7_NLS"/>
    <property type="match status" value="1"/>
</dbReference>
<keyword evidence="3" id="KW-1185">Reference proteome</keyword>
<dbReference type="AlphaFoldDB" id="A0A8T1MFY7"/>
<reference evidence="2 3" key="1">
    <citation type="journal article" date="2018" name="Biotechnol. Adv.">
        <title>Improved genomic resources and new bioinformatic workflow for the carcinogenic parasite Clonorchis sinensis: Biotechnological implications.</title>
        <authorList>
            <person name="Wang D."/>
            <person name="Korhonen P.K."/>
            <person name="Gasser R.B."/>
            <person name="Young N.D."/>
        </authorList>
    </citation>
    <scope>NUCLEOTIDE SEQUENCE [LARGE SCALE GENOMIC DNA]</scope>
    <source>
        <strain evidence="2">Cs-k2</strain>
    </source>
</reference>
<evidence type="ECO:0000313" key="2">
    <source>
        <dbReference type="EMBL" id="KAG5448083.1"/>
    </source>
</evidence>
<dbReference type="EMBL" id="NIRI02000042">
    <property type="protein sequence ID" value="KAG5448083.1"/>
    <property type="molecule type" value="Genomic_DNA"/>
</dbReference>
<comment type="caution">
    <text evidence="2">The sequence shown here is derived from an EMBL/GenBank/DDBJ whole genome shotgun (WGS) entry which is preliminary data.</text>
</comment>
<protein>
    <recommendedName>
        <fullName evidence="1">A-kinase anchor protein 7-like phosphoesterase domain-containing protein</fullName>
    </recommendedName>
</protein>
<dbReference type="Gene3D" id="3.90.1140.10">
    <property type="entry name" value="Cyclic phosphodiesterase"/>
    <property type="match status" value="1"/>
</dbReference>
<gene>
    <name evidence="2" type="ORF">CSKR_200668</name>
</gene>
<feature type="domain" description="A-kinase anchor protein 7-like phosphoesterase" evidence="1">
    <location>
        <begin position="1"/>
        <end position="41"/>
    </location>
</feature>
<evidence type="ECO:0000259" key="1">
    <source>
        <dbReference type="Pfam" id="PF10469"/>
    </source>
</evidence>
<sequence>MFEEFKSTDFGFLMLREFHLCLMGKARDEDGFYRNYGSIRFMDAPSGSEADD</sequence>
<organism evidence="2 3">
    <name type="scientific">Clonorchis sinensis</name>
    <name type="common">Chinese liver fluke</name>
    <dbReference type="NCBI Taxonomy" id="79923"/>
    <lineage>
        <taxon>Eukaryota</taxon>
        <taxon>Metazoa</taxon>
        <taxon>Spiralia</taxon>
        <taxon>Lophotrochozoa</taxon>
        <taxon>Platyhelminthes</taxon>
        <taxon>Trematoda</taxon>
        <taxon>Digenea</taxon>
        <taxon>Opisthorchiida</taxon>
        <taxon>Opisthorchiata</taxon>
        <taxon>Opisthorchiidae</taxon>
        <taxon>Clonorchis</taxon>
    </lineage>
</organism>
<evidence type="ECO:0000313" key="3">
    <source>
        <dbReference type="Proteomes" id="UP000286415"/>
    </source>
</evidence>
<proteinExistence type="predicted"/>
<dbReference type="Proteomes" id="UP000286415">
    <property type="component" value="Unassembled WGS sequence"/>
</dbReference>
<reference evidence="2 3" key="2">
    <citation type="journal article" date="2021" name="Genomics">
        <title>High-quality reference genome for Clonorchis sinensis.</title>
        <authorList>
            <person name="Young N.D."/>
            <person name="Stroehlein A.J."/>
            <person name="Kinkar L."/>
            <person name="Wang T."/>
            <person name="Sohn W.M."/>
            <person name="Chang B.C.H."/>
            <person name="Kaur P."/>
            <person name="Weisz D."/>
            <person name="Dudchenko O."/>
            <person name="Aiden E.L."/>
            <person name="Korhonen P.K."/>
            <person name="Gasser R.B."/>
        </authorList>
    </citation>
    <scope>NUCLEOTIDE SEQUENCE [LARGE SCALE GENOMIC DNA]</scope>
    <source>
        <strain evidence="2">Cs-k2</strain>
    </source>
</reference>
<dbReference type="OrthoDB" id="10263155at2759"/>